<name>A0AAD2CU28_9STRA</name>
<dbReference type="Pfam" id="PF04321">
    <property type="entry name" value="RmlD_sub_bind"/>
    <property type="match status" value="1"/>
</dbReference>
<evidence type="ECO:0000259" key="1">
    <source>
        <dbReference type="Pfam" id="PF04321"/>
    </source>
</evidence>
<evidence type="ECO:0000313" key="2">
    <source>
        <dbReference type="EMBL" id="CAJ1945900.1"/>
    </source>
</evidence>
<dbReference type="InterPro" id="IPR029903">
    <property type="entry name" value="RmlD-like-bd"/>
</dbReference>
<dbReference type="Proteomes" id="UP001295423">
    <property type="component" value="Unassembled WGS sequence"/>
</dbReference>
<comment type="caution">
    <text evidence="2">The sequence shown here is derived from an EMBL/GenBank/DDBJ whole genome shotgun (WGS) entry which is preliminary data.</text>
</comment>
<sequence>MPTVVRILLTGASGYLGQHLLNHFVQSPPITDSDVMYQITALYHKAEHFSKATEAITAKHIMIVPKQCNLVDYNEGDAFDVCIHTAAIANIRVCQNDPAFAEAINVPTKFFEATKNIPMIALSTDQVYNGKQTVDPNDASTFYQEATAKPDPLNVYAQTKLKMEETLKAMRPTANTYVLRSSIILGPKAPIAPEDAHDTFLHFCATRNNQETDLWVNEYRTVVSVRHACHIIHWMVQQNMPDRTCAKGEFHIFNLGGNLRVNRLDMAKAVFEHFGFESNGILKAADQTSPTVPLDISMDCSSLAKFTGIVHEPATLQGLMELVFPK</sequence>
<proteinExistence type="predicted"/>
<evidence type="ECO:0000313" key="3">
    <source>
        <dbReference type="Proteomes" id="UP001295423"/>
    </source>
</evidence>
<dbReference type="PANTHER" id="PTHR43242">
    <property type="entry name" value="NAD(P)-BINDING ROSSMANN-FOLD SUPERFAMILY PROTEIN"/>
    <property type="match status" value="1"/>
</dbReference>
<dbReference type="EMBL" id="CAKOGP040001557">
    <property type="protein sequence ID" value="CAJ1945900.1"/>
    <property type="molecule type" value="Genomic_DNA"/>
</dbReference>
<keyword evidence="3" id="KW-1185">Reference proteome</keyword>
<organism evidence="2 3">
    <name type="scientific">Cylindrotheca closterium</name>
    <dbReference type="NCBI Taxonomy" id="2856"/>
    <lineage>
        <taxon>Eukaryota</taxon>
        <taxon>Sar</taxon>
        <taxon>Stramenopiles</taxon>
        <taxon>Ochrophyta</taxon>
        <taxon>Bacillariophyta</taxon>
        <taxon>Bacillariophyceae</taxon>
        <taxon>Bacillariophycidae</taxon>
        <taxon>Bacillariales</taxon>
        <taxon>Bacillariaceae</taxon>
        <taxon>Cylindrotheca</taxon>
    </lineage>
</organism>
<dbReference type="InterPro" id="IPR036291">
    <property type="entry name" value="NAD(P)-bd_dom_sf"/>
</dbReference>
<gene>
    <name evidence="2" type="ORF">CYCCA115_LOCUS10042</name>
</gene>
<dbReference type="SUPFAM" id="SSF51735">
    <property type="entry name" value="NAD(P)-binding Rossmann-fold domains"/>
    <property type="match status" value="1"/>
</dbReference>
<dbReference type="AlphaFoldDB" id="A0AAD2CU28"/>
<dbReference type="PANTHER" id="PTHR43242:SF1">
    <property type="entry name" value="NAD(P)-BINDING ROSSMANN-FOLD SUPERFAMILY PROTEIN"/>
    <property type="match status" value="1"/>
</dbReference>
<reference evidence="2" key="1">
    <citation type="submission" date="2023-08" db="EMBL/GenBank/DDBJ databases">
        <authorList>
            <person name="Audoor S."/>
            <person name="Bilcke G."/>
        </authorList>
    </citation>
    <scope>NUCLEOTIDE SEQUENCE</scope>
</reference>
<feature type="domain" description="RmlD-like substrate binding" evidence="1">
    <location>
        <begin position="6"/>
        <end position="309"/>
    </location>
</feature>
<accession>A0AAD2CU28</accession>
<protein>
    <recommendedName>
        <fullName evidence="1">RmlD-like substrate binding domain-containing protein</fullName>
    </recommendedName>
</protein>
<dbReference type="Gene3D" id="3.40.50.720">
    <property type="entry name" value="NAD(P)-binding Rossmann-like Domain"/>
    <property type="match status" value="1"/>
</dbReference>